<gene>
    <name evidence="2" type="ORF">AB8S09_12500</name>
</gene>
<dbReference type="PIRSF" id="PIRSF000097">
    <property type="entry name" value="AKR"/>
    <property type="match status" value="1"/>
</dbReference>
<sequence length="299" mass="33436">MSLISENEIEKIRSINGKRRVVLPDGTRVPALGQGTWYLGENPSTRKAEINTLRLGVELGMTLIDTAEMYGEGKSENLIGDAIKGIRDKIFLVSKVYPHNAGIPDIFNSCENSLRRLNTDHLDLYLLHWRGNVPFQETIEGMEKLKKQGKILRWGVSNFDTSDMMQLSECSGSENCMVNQVLYHLGSRGIEFDLLPWQGEHNMPIMAYCPIAKGGRLREHILNEKTLNEIAQNHGATPVQVLLAWCMRSGNVIAIPKASHEKHVVENARAGAVVLSKDELDALGKVFPKPDRKMPLDVL</sequence>
<dbReference type="PANTHER" id="PTHR43638">
    <property type="entry name" value="OXIDOREDUCTASE, ALDO/KETO REDUCTASE FAMILY PROTEIN"/>
    <property type="match status" value="1"/>
</dbReference>
<keyword evidence="3" id="KW-1185">Reference proteome</keyword>
<evidence type="ECO:0000313" key="2">
    <source>
        <dbReference type="EMBL" id="MEY8764452.1"/>
    </source>
</evidence>
<protein>
    <submittedName>
        <fullName evidence="2">Aldo/keto reductase</fullName>
    </submittedName>
</protein>
<evidence type="ECO:0000313" key="3">
    <source>
        <dbReference type="Proteomes" id="UP001565220"/>
    </source>
</evidence>
<dbReference type="Gene3D" id="3.20.20.100">
    <property type="entry name" value="NADP-dependent oxidoreductase domain"/>
    <property type="match status" value="1"/>
</dbReference>
<organism evidence="2 3">
    <name type="scientific">Clostridium lapidicellarium</name>
    <dbReference type="NCBI Taxonomy" id="3240931"/>
    <lineage>
        <taxon>Bacteria</taxon>
        <taxon>Bacillati</taxon>
        <taxon>Bacillota</taxon>
        <taxon>Clostridia</taxon>
        <taxon>Eubacteriales</taxon>
        <taxon>Clostridiaceae</taxon>
        <taxon>Clostridium</taxon>
    </lineage>
</organism>
<dbReference type="Pfam" id="PF00248">
    <property type="entry name" value="Aldo_ket_red"/>
    <property type="match status" value="1"/>
</dbReference>
<dbReference type="PRINTS" id="PR00069">
    <property type="entry name" value="ALDKETRDTASE"/>
</dbReference>
<dbReference type="InterPro" id="IPR036812">
    <property type="entry name" value="NAD(P)_OxRdtase_dom_sf"/>
</dbReference>
<dbReference type="EMBL" id="JBGFFE010000022">
    <property type="protein sequence ID" value="MEY8764452.1"/>
    <property type="molecule type" value="Genomic_DNA"/>
</dbReference>
<proteinExistence type="predicted"/>
<feature type="domain" description="NADP-dependent oxidoreductase" evidence="1">
    <location>
        <begin position="32"/>
        <end position="283"/>
    </location>
</feature>
<dbReference type="RefSeq" id="WP_369869259.1">
    <property type="nucleotide sequence ID" value="NZ_JBGFFE010000022.1"/>
</dbReference>
<name>A0ABV4DZY1_9CLOT</name>
<dbReference type="PANTHER" id="PTHR43638:SF3">
    <property type="entry name" value="ALDEHYDE REDUCTASE"/>
    <property type="match status" value="1"/>
</dbReference>
<dbReference type="Proteomes" id="UP001565220">
    <property type="component" value="Unassembled WGS sequence"/>
</dbReference>
<dbReference type="SUPFAM" id="SSF51430">
    <property type="entry name" value="NAD(P)-linked oxidoreductase"/>
    <property type="match status" value="1"/>
</dbReference>
<dbReference type="InterPro" id="IPR020471">
    <property type="entry name" value="AKR"/>
</dbReference>
<dbReference type="InterPro" id="IPR023210">
    <property type="entry name" value="NADP_OxRdtase_dom"/>
</dbReference>
<accession>A0ABV4DZY1</accession>
<dbReference type="CDD" id="cd19138">
    <property type="entry name" value="AKR_YeaE"/>
    <property type="match status" value="1"/>
</dbReference>
<comment type="caution">
    <text evidence="2">The sequence shown here is derived from an EMBL/GenBank/DDBJ whole genome shotgun (WGS) entry which is preliminary data.</text>
</comment>
<reference evidence="2 3" key="1">
    <citation type="submission" date="2024-08" db="EMBL/GenBank/DDBJ databases">
        <title>Clostridium lapicellarii sp. nov., and Clostridium renhuaiense sp. nov., two species isolated from the mud in a fermentation cellar used for producing sauce-flavour Chinese liquors.</title>
        <authorList>
            <person name="Yang F."/>
            <person name="Wang H."/>
            <person name="Chen L.Q."/>
            <person name="Zhou N."/>
            <person name="Lu J.J."/>
            <person name="Pu X.X."/>
            <person name="Wan B."/>
            <person name="Wang L."/>
            <person name="Liu S.J."/>
        </authorList>
    </citation>
    <scope>NUCLEOTIDE SEQUENCE [LARGE SCALE GENOMIC DNA]</scope>
    <source>
        <strain evidence="2 3">MT-113</strain>
    </source>
</reference>
<evidence type="ECO:0000259" key="1">
    <source>
        <dbReference type="Pfam" id="PF00248"/>
    </source>
</evidence>